<proteinExistence type="predicted"/>
<sequence length="59" mass="6522">MVECGVLYFADPHALRNMDPERAADALGWYLWRIGNPAGGTVAPMSVVDYATVRSPRKK</sequence>
<reference evidence="1" key="1">
    <citation type="journal article" date="2014" name="Front. Microbiol.">
        <title>High frequency of phylogenetically diverse reductive dehalogenase-homologous genes in deep subseafloor sedimentary metagenomes.</title>
        <authorList>
            <person name="Kawai M."/>
            <person name="Futagami T."/>
            <person name="Toyoda A."/>
            <person name="Takaki Y."/>
            <person name="Nishi S."/>
            <person name="Hori S."/>
            <person name="Arai W."/>
            <person name="Tsubouchi T."/>
            <person name="Morono Y."/>
            <person name="Uchiyama I."/>
            <person name="Ito T."/>
            <person name="Fujiyama A."/>
            <person name="Inagaki F."/>
            <person name="Takami H."/>
        </authorList>
    </citation>
    <scope>NUCLEOTIDE SEQUENCE</scope>
    <source>
        <strain evidence="1">Expedition CK06-06</strain>
    </source>
</reference>
<gene>
    <name evidence="1" type="ORF">S01H1_07657</name>
</gene>
<accession>X0T363</accession>
<evidence type="ECO:0000313" key="1">
    <source>
        <dbReference type="EMBL" id="GAF70460.1"/>
    </source>
</evidence>
<dbReference type="AlphaFoldDB" id="X0T363"/>
<protein>
    <submittedName>
        <fullName evidence="1">Uncharacterized protein</fullName>
    </submittedName>
</protein>
<comment type="caution">
    <text evidence="1">The sequence shown here is derived from an EMBL/GenBank/DDBJ whole genome shotgun (WGS) entry which is preliminary data.</text>
</comment>
<name>X0T363_9ZZZZ</name>
<organism evidence="1">
    <name type="scientific">marine sediment metagenome</name>
    <dbReference type="NCBI Taxonomy" id="412755"/>
    <lineage>
        <taxon>unclassified sequences</taxon>
        <taxon>metagenomes</taxon>
        <taxon>ecological metagenomes</taxon>
    </lineage>
</organism>
<dbReference type="EMBL" id="BARS01003939">
    <property type="protein sequence ID" value="GAF70460.1"/>
    <property type="molecule type" value="Genomic_DNA"/>
</dbReference>